<dbReference type="InterPro" id="IPR012338">
    <property type="entry name" value="Beta-lactam/transpept-like"/>
</dbReference>
<gene>
    <name evidence="5" type="primary">dacB</name>
    <name evidence="5" type="ORF">JT362_05260</name>
</gene>
<keyword evidence="4" id="KW-0472">Membrane</keyword>
<feature type="compositionally biased region" description="Low complexity" evidence="3">
    <location>
        <begin position="116"/>
        <end position="133"/>
    </location>
</feature>
<keyword evidence="5" id="KW-0645">Protease</keyword>
<dbReference type="PANTHER" id="PTHR30023:SF0">
    <property type="entry name" value="PENICILLIN-SENSITIVE CARBOXYPEPTIDASE A"/>
    <property type="match status" value="1"/>
</dbReference>
<keyword evidence="4" id="KW-0812">Transmembrane</keyword>
<comment type="similarity">
    <text evidence="1">Belongs to the peptidase S13 family.</text>
</comment>
<keyword evidence="5" id="KW-0121">Carboxypeptidase</keyword>
<feature type="compositionally biased region" description="Low complexity" evidence="3">
    <location>
        <begin position="1"/>
        <end position="14"/>
    </location>
</feature>
<proteinExistence type="inferred from homology"/>
<evidence type="ECO:0000256" key="2">
    <source>
        <dbReference type="ARBA" id="ARBA00022801"/>
    </source>
</evidence>
<keyword evidence="4" id="KW-1133">Transmembrane helix</keyword>
<dbReference type="EC" id="3.4.16.4" evidence="5"/>
<reference evidence="5 6" key="1">
    <citation type="submission" date="2021-02" db="EMBL/GenBank/DDBJ databases">
        <title>Actinophytocola xerophila sp. nov., isolated from soil of cotton cropping field.</title>
        <authorList>
            <person name="Huang R."/>
            <person name="Chen X."/>
            <person name="Ge X."/>
            <person name="Liu W."/>
        </authorList>
    </citation>
    <scope>NUCLEOTIDE SEQUENCE [LARGE SCALE GENOMIC DNA]</scope>
    <source>
        <strain evidence="5 6">S1-96</strain>
    </source>
</reference>
<feature type="region of interest" description="Disordered" evidence="3">
    <location>
        <begin position="294"/>
        <end position="331"/>
    </location>
</feature>
<sequence length="720" mass="74211">MSEAPTPDAPAEPAGEPKPDESLREESVPDEQAPEEPVRSEQAPEPTPDEQLDEPPAPETAETPETASSPAWPAAEEPGWPQEPVPEEPRHPEPDSSGDTTIQQPRPQQPSPQQPSPQQASPQQASPQQARPQQPSPQWPAPTRHDPGADATIRVPRPLTPPPPPRQRPPQGPPPRGPQGAPPRQGPPAPPQSPPPLQRPPQQRPAQRGAAFWDQHPPRPSAPWPPPEPPRAAPVRVGPPPDPKPEPRPEPEPERPAPRNRTRLLIAVAVVAVVALAAGVVFAVPGLSDRLGITDPTPEAAGPPAPPVEFSPGLRAPGGDAPAPTPDGVQAALAGPAAAPELGTLTGVVLDPATGETLWESAPNTPLVPASTTKLLTGAAALLSLDPTQQLVTRVVQGEEPGSVVIVGGGDPTLSSLEEGVESVYTGPPHLSDLVEQVKASGVQVDTVYVDLSRYAGEGMAPGWLDIDVAAGYITPMVPAMLDGGRADDPQAQNGTRTDNPARALAEEFADRIGATVPSAAEQTAPEGAKVLGEVRSAPMVELVDNMLRTSDNVLGEAVAREVAKAAGKEVSFAGGSEATREVLAENGFDLTGVELADGSGLSTENRVPAALLGEILNVAAAPSGDDPRTAKLRPLLGGLPVAGGSGTLDDRYDTAASTAGKGYVRAKTGTLSGVNSLAGIVLNADGRVLVFALMTAGTTSSARPALDAIAATLRDCGCR</sequence>
<accession>A0ABT2J4L1</accession>
<feature type="compositionally biased region" description="Pro residues" evidence="3">
    <location>
        <begin position="218"/>
        <end position="242"/>
    </location>
</feature>
<protein>
    <submittedName>
        <fullName evidence="5">D-alanyl-D-alanine carboxypeptidase/D-alanyl-D-alanine-endopeptidase</fullName>
        <ecNumber evidence="5">3.4.16.4</ecNumber>
    </submittedName>
</protein>
<feature type="compositionally biased region" description="Pro residues" evidence="3">
    <location>
        <begin position="158"/>
        <end position="203"/>
    </location>
</feature>
<evidence type="ECO:0000256" key="1">
    <source>
        <dbReference type="ARBA" id="ARBA00006096"/>
    </source>
</evidence>
<dbReference type="PANTHER" id="PTHR30023">
    <property type="entry name" value="D-ALANYL-D-ALANINE CARBOXYPEPTIDASE"/>
    <property type="match status" value="1"/>
</dbReference>
<organism evidence="5 6">
    <name type="scientific">Actinophytocola gossypii</name>
    <dbReference type="NCBI Taxonomy" id="2812003"/>
    <lineage>
        <taxon>Bacteria</taxon>
        <taxon>Bacillati</taxon>
        <taxon>Actinomycetota</taxon>
        <taxon>Actinomycetes</taxon>
        <taxon>Pseudonocardiales</taxon>
        <taxon>Pseudonocardiaceae</taxon>
    </lineage>
</organism>
<evidence type="ECO:0000256" key="4">
    <source>
        <dbReference type="SAM" id="Phobius"/>
    </source>
</evidence>
<dbReference type="Proteomes" id="UP001156441">
    <property type="component" value="Unassembled WGS sequence"/>
</dbReference>
<feature type="region of interest" description="Disordered" evidence="3">
    <location>
        <begin position="1"/>
        <end position="258"/>
    </location>
</feature>
<dbReference type="Pfam" id="PF02113">
    <property type="entry name" value="Peptidase_S13"/>
    <property type="match status" value="2"/>
</dbReference>
<dbReference type="InterPro" id="IPR000667">
    <property type="entry name" value="Peptidase_S13"/>
</dbReference>
<keyword evidence="2 5" id="KW-0378">Hydrolase</keyword>
<dbReference type="GO" id="GO:0009002">
    <property type="term" value="F:serine-type D-Ala-D-Ala carboxypeptidase activity"/>
    <property type="evidence" value="ECO:0007669"/>
    <property type="project" value="UniProtKB-EC"/>
</dbReference>
<dbReference type="EMBL" id="JAFFZE010000006">
    <property type="protein sequence ID" value="MCT2582529.1"/>
    <property type="molecule type" value="Genomic_DNA"/>
</dbReference>
<feature type="compositionally biased region" description="Basic and acidic residues" evidence="3">
    <location>
        <begin position="243"/>
        <end position="257"/>
    </location>
</feature>
<evidence type="ECO:0000313" key="5">
    <source>
        <dbReference type="EMBL" id="MCT2582529.1"/>
    </source>
</evidence>
<feature type="compositionally biased region" description="Low complexity" evidence="3">
    <location>
        <begin position="317"/>
        <end position="331"/>
    </location>
</feature>
<dbReference type="NCBIfam" id="TIGR00666">
    <property type="entry name" value="PBP4"/>
    <property type="match status" value="1"/>
</dbReference>
<keyword evidence="6" id="KW-1185">Reference proteome</keyword>
<evidence type="ECO:0000256" key="3">
    <source>
        <dbReference type="SAM" id="MobiDB-lite"/>
    </source>
</evidence>
<dbReference type="PRINTS" id="PR00922">
    <property type="entry name" value="DADACBPTASE3"/>
</dbReference>
<name>A0ABT2J4L1_9PSEU</name>
<dbReference type="SUPFAM" id="SSF56601">
    <property type="entry name" value="beta-lactamase/transpeptidase-like"/>
    <property type="match status" value="1"/>
</dbReference>
<feature type="compositionally biased region" description="Basic and acidic residues" evidence="3">
    <location>
        <begin position="15"/>
        <end position="27"/>
    </location>
</feature>
<comment type="caution">
    <text evidence="5">The sequence shown here is derived from an EMBL/GenBank/DDBJ whole genome shotgun (WGS) entry which is preliminary data.</text>
</comment>
<feature type="transmembrane region" description="Helical" evidence="4">
    <location>
        <begin position="264"/>
        <end position="287"/>
    </location>
</feature>
<feature type="compositionally biased region" description="Low complexity" evidence="3">
    <location>
        <begin position="59"/>
        <end position="82"/>
    </location>
</feature>
<evidence type="ECO:0000313" key="6">
    <source>
        <dbReference type="Proteomes" id="UP001156441"/>
    </source>
</evidence>
<dbReference type="Gene3D" id="3.40.710.10">
    <property type="entry name" value="DD-peptidase/beta-lactamase superfamily"/>
    <property type="match status" value="2"/>
</dbReference>